<protein>
    <recommendedName>
        <fullName evidence="3">Transglutaminase-like domain-containing protein</fullName>
    </recommendedName>
</protein>
<sequence>MEEVNQNEQKKIISSYKWIRDLPFEAGVIGGGYSEELEYIKTYKRGSCSAKHYLLGYVCEELEIPVTYLTYPFYWNELNIDYPNFIGKLVGKMPLQYHLAIKINTDEGEFFLDATWNLPLEKVGFPVNKIGDRIANTKNAIIPAGEPIVHSNALERSRWIKELIAGMESTGVEREFYNALNQWLKEIRKM</sequence>
<name>A0A2M7D8N7_9BACT</name>
<dbReference type="AlphaFoldDB" id="A0A2M7D8N7"/>
<gene>
    <name evidence="1" type="ORF">COS26_00085</name>
</gene>
<comment type="caution">
    <text evidence="1">The sequence shown here is derived from an EMBL/GenBank/DDBJ whole genome shotgun (WGS) entry which is preliminary data.</text>
</comment>
<organism evidence="1 2">
    <name type="scientific">Candidatus Nealsonbacteria bacterium CG02_land_8_20_14_3_00_40_11</name>
    <dbReference type="NCBI Taxonomy" id="1974700"/>
    <lineage>
        <taxon>Bacteria</taxon>
        <taxon>Candidatus Nealsoniibacteriota</taxon>
    </lineage>
</organism>
<proteinExistence type="predicted"/>
<evidence type="ECO:0000313" key="1">
    <source>
        <dbReference type="EMBL" id="PIV43751.1"/>
    </source>
</evidence>
<evidence type="ECO:0000313" key="2">
    <source>
        <dbReference type="Proteomes" id="UP000230304"/>
    </source>
</evidence>
<dbReference type="Proteomes" id="UP000230304">
    <property type="component" value="Unassembled WGS sequence"/>
</dbReference>
<dbReference type="EMBL" id="PEUA01000003">
    <property type="protein sequence ID" value="PIV43751.1"/>
    <property type="molecule type" value="Genomic_DNA"/>
</dbReference>
<evidence type="ECO:0008006" key="3">
    <source>
        <dbReference type="Google" id="ProtNLM"/>
    </source>
</evidence>
<accession>A0A2M7D8N7</accession>
<reference evidence="2" key="1">
    <citation type="submission" date="2017-09" db="EMBL/GenBank/DDBJ databases">
        <title>Depth-based differentiation of microbial function through sediment-hosted aquifers and enrichment of novel symbionts in the deep terrestrial subsurface.</title>
        <authorList>
            <person name="Probst A.J."/>
            <person name="Ladd B."/>
            <person name="Jarett J.K."/>
            <person name="Geller-Mcgrath D.E."/>
            <person name="Sieber C.M.K."/>
            <person name="Emerson J.B."/>
            <person name="Anantharaman K."/>
            <person name="Thomas B.C."/>
            <person name="Malmstrom R."/>
            <person name="Stieglmeier M."/>
            <person name="Klingl A."/>
            <person name="Woyke T."/>
            <person name="Ryan C.M."/>
            <person name="Banfield J.F."/>
        </authorList>
    </citation>
    <scope>NUCLEOTIDE SEQUENCE [LARGE SCALE GENOMIC DNA]</scope>
</reference>